<dbReference type="InterPro" id="IPR026954">
    <property type="entry name" value="PknH-like_Extracell"/>
</dbReference>
<protein>
    <submittedName>
        <fullName evidence="1">Uncharacterized protein</fullName>
    </submittedName>
</protein>
<dbReference type="Pfam" id="PF14032">
    <property type="entry name" value="PknH_C"/>
    <property type="match status" value="1"/>
</dbReference>
<dbReference type="EMBL" id="AP022612">
    <property type="protein sequence ID" value="BBZ36628.1"/>
    <property type="molecule type" value="Genomic_DNA"/>
</dbReference>
<organism evidence="1 2">
    <name type="scientific">Mycolicibacterium confluentis</name>
    <dbReference type="NCBI Taxonomy" id="28047"/>
    <lineage>
        <taxon>Bacteria</taxon>
        <taxon>Bacillati</taxon>
        <taxon>Actinomycetota</taxon>
        <taxon>Actinomycetes</taxon>
        <taxon>Mycobacteriales</taxon>
        <taxon>Mycobacteriaceae</taxon>
        <taxon>Mycolicibacterium</taxon>
    </lineage>
</organism>
<dbReference type="AlphaFoldDB" id="A0A7I7Y4M4"/>
<evidence type="ECO:0000313" key="2">
    <source>
        <dbReference type="Proteomes" id="UP000466931"/>
    </source>
</evidence>
<dbReference type="InterPro" id="IPR038232">
    <property type="entry name" value="PknH-like_Extracell_sf"/>
</dbReference>
<proteinExistence type="predicted"/>
<reference evidence="1" key="1">
    <citation type="journal article" date="2019" name="Emerg. Microbes Infect.">
        <title>Comprehensive subspecies identification of 175 nontuberculous mycobacteria species based on 7547 genomic profiles.</title>
        <authorList>
            <person name="Matsumoto Y."/>
            <person name="Kinjo T."/>
            <person name="Motooka D."/>
            <person name="Nabeya D."/>
            <person name="Jung N."/>
            <person name="Uechi K."/>
            <person name="Horii T."/>
            <person name="Iida T."/>
            <person name="Fujita J."/>
            <person name="Nakamura S."/>
        </authorList>
    </citation>
    <scope>NUCLEOTIDE SEQUENCE [LARGE SCALE GENOMIC DNA]</scope>
    <source>
        <strain evidence="1">JCM 13671</strain>
    </source>
</reference>
<sequence length="221" mass="22724">MLSLAVLLTGCASVVSGGPVKDPTAPPLVAIANLKTLLVPLPEVKSTLDAPNLKVLQTGDTVSEATLTDGGVPSLPECLGVMYPARASAYAGSGYSGLQGQRLGEDPPTSEHVAIQVVVAFPTVGQAEDAFDTMHEAWDGCADRSLTTTFDAGVETFVIGEPVATDTTLTSVSTQVGGGGWACSRALGQKANVIVDVNACQLGATDQGERIMDEILRRIPS</sequence>
<evidence type="ECO:0000313" key="1">
    <source>
        <dbReference type="EMBL" id="BBZ36628.1"/>
    </source>
</evidence>
<gene>
    <name evidence="1" type="ORF">MCNF_52330</name>
</gene>
<reference evidence="1" key="2">
    <citation type="submission" date="2020-02" db="EMBL/GenBank/DDBJ databases">
        <authorList>
            <person name="Matsumoto Y."/>
            <person name="Motooka D."/>
            <person name="Nakamura S."/>
        </authorList>
    </citation>
    <scope>NUCLEOTIDE SEQUENCE</scope>
    <source>
        <strain evidence="1">JCM 13671</strain>
    </source>
</reference>
<accession>A0A7I7Y4M4</accession>
<dbReference type="Gene3D" id="3.40.1000.70">
    <property type="entry name" value="PknH-like extracellular domain"/>
    <property type="match status" value="1"/>
</dbReference>
<dbReference type="Proteomes" id="UP000466931">
    <property type="component" value="Chromosome"/>
</dbReference>
<keyword evidence="2" id="KW-1185">Reference proteome</keyword>
<name>A0A7I7Y4M4_9MYCO</name>